<sequence>MQVVDVPTPDPLAGQVLIRTEAIGVGGVDAIVRRGTLGTLGLSAGHIPGSEIAGVITDVGDGVDASWMGRRVWAFTGMGGGYVEQAVADLADVVALPERLSSIDAVTLGSAGPVAHFALDRARFAHGESVLVRGAGGSIGIAAVELAASAGASSVSVTTSSAERGAKLRSLGATHVLDRDGYGGGPDTFDVIVDIVAGQNFPDFVERLADNGRLVVVGVVGGPPAEIGPTVMRNFRRSLTVSTLSLDTIPTAERDRVRADLFTPGRLHAVVDEVLPLDRAAEAHQRMDDGQVFGRIVLVPQ</sequence>
<dbReference type="PANTHER" id="PTHR44154">
    <property type="entry name" value="QUINONE OXIDOREDUCTASE"/>
    <property type="match status" value="1"/>
</dbReference>
<evidence type="ECO:0000313" key="3">
    <source>
        <dbReference type="EMBL" id="MCZ4518100.1"/>
    </source>
</evidence>
<dbReference type="SMART" id="SM00829">
    <property type="entry name" value="PKS_ER"/>
    <property type="match status" value="1"/>
</dbReference>
<evidence type="ECO:0000256" key="1">
    <source>
        <dbReference type="ARBA" id="ARBA00022857"/>
    </source>
</evidence>
<dbReference type="Gene3D" id="3.90.180.10">
    <property type="entry name" value="Medium-chain alcohol dehydrogenases, catalytic domain"/>
    <property type="match status" value="1"/>
</dbReference>
<evidence type="ECO:0000313" key="4">
    <source>
        <dbReference type="Proteomes" id="UP001081071"/>
    </source>
</evidence>
<dbReference type="EMBL" id="JAPWIJ010000002">
    <property type="protein sequence ID" value="MCZ4518100.1"/>
    <property type="molecule type" value="Genomic_DNA"/>
</dbReference>
<dbReference type="InterPro" id="IPR013154">
    <property type="entry name" value="ADH-like_N"/>
</dbReference>
<feature type="domain" description="Enoyl reductase (ER)" evidence="2">
    <location>
        <begin position="1"/>
        <end position="298"/>
    </location>
</feature>
<dbReference type="Proteomes" id="UP001081071">
    <property type="component" value="Unassembled WGS sequence"/>
</dbReference>
<dbReference type="PANTHER" id="PTHR44154:SF1">
    <property type="entry name" value="QUINONE OXIDOREDUCTASE"/>
    <property type="match status" value="1"/>
</dbReference>
<protein>
    <submittedName>
        <fullName evidence="3">Zinc-binding dehydrogenase</fullName>
    </submittedName>
</protein>
<organism evidence="3 4">
    <name type="scientific">Rhodococcus ruber</name>
    <dbReference type="NCBI Taxonomy" id="1830"/>
    <lineage>
        <taxon>Bacteria</taxon>
        <taxon>Bacillati</taxon>
        <taxon>Actinomycetota</taxon>
        <taxon>Actinomycetes</taxon>
        <taxon>Mycobacteriales</taxon>
        <taxon>Nocardiaceae</taxon>
        <taxon>Rhodococcus</taxon>
    </lineage>
</organism>
<dbReference type="Pfam" id="PF08240">
    <property type="entry name" value="ADH_N"/>
    <property type="match status" value="1"/>
</dbReference>
<dbReference type="Pfam" id="PF13602">
    <property type="entry name" value="ADH_zinc_N_2"/>
    <property type="match status" value="1"/>
</dbReference>
<dbReference type="SUPFAM" id="SSF50129">
    <property type="entry name" value="GroES-like"/>
    <property type="match status" value="1"/>
</dbReference>
<proteinExistence type="predicted"/>
<dbReference type="InterPro" id="IPR036291">
    <property type="entry name" value="NAD(P)-bd_dom_sf"/>
</dbReference>
<name>A0ABT4MAV7_9NOCA</name>
<dbReference type="RefSeq" id="WP_269602794.1">
    <property type="nucleotide sequence ID" value="NZ_JAPWIJ010000002.1"/>
</dbReference>
<accession>A0ABT4MAV7</accession>
<gene>
    <name evidence="3" type="ORF">O4220_06175</name>
</gene>
<evidence type="ECO:0000259" key="2">
    <source>
        <dbReference type="SMART" id="SM00829"/>
    </source>
</evidence>
<keyword evidence="4" id="KW-1185">Reference proteome</keyword>
<comment type="caution">
    <text evidence="3">The sequence shown here is derived from an EMBL/GenBank/DDBJ whole genome shotgun (WGS) entry which is preliminary data.</text>
</comment>
<dbReference type="InterPro" id="IPR051603">
    <property type="entry name" value="Zinc-ADH_QOR/CCCR"/>
</dbReference>
<reference evidence="3" key="1">
    <citation type="submission" date="2022-12" db="EMBL/GenBank/DDBJ databases">
        <authorList>
            <person name="Krivoruchko A.V."/>
            <person name="Elkin A."/>
        </authorList>
    </citation>
    <scope>NUCLEOTIDE SEQUENCE</scope>
    <source>
        <strain evidence="3">IEGM 1391</strain>
    </source>
</reference>
<dbReference type="SUPFAM" id="SSF51735">
    <property type="entry name" value="NAD(P)-binding Rossmann-fold domains"/>
    <property type="match status" value="1"/>
</dbReference>
<dbReference type="InterPro" id="IPR011032">
    <property type="entry name" value="GroES-like_sf"/>
</dbReference>
<keyword evidence="1" id="KW-0521">NADP</keyword>
<dbReference type="InterPro" id="IPR020843">
    <property type="entry name" value="ER"/>
</dbReference>
<dbReference type="Gene3D" id="3.40.50.720">
    <property type="entry name" value="NAD(P)-binding Rossmann-like Domain"/>
    <property type="match status" value="1"/>
</dbReference>